<dbReference type="Proteomes" id="UP000286287">
    <property type="component" value="Unassembled WGS sequence"/>
</dbReference>
<dbReference type="SUPFAM" id="SSF56112">
    <property type="entry name" value="Protein kinase-like (PK-like)"/>
    <property type="match status" value="1"/>
</dbReference>
<dbReference type="InterPro" id="IPR011009">
    <property type="entry name" value="Kinase-like_dom_sf"/>
</dbReference>
<dbReference type="OrthoDB" id="9788659at2"/>
<evidence type="ECO:0000313" key="5">
    <source>
        <dbReference type="Proteomes" id="UP000286287"/>
    </source>
</evidence>
<dbReference type="InterPro" id="IPR017441">
    <property type="entry name" value="Protein_kinase_ATP_BS"/>
</dbReference>
<dbReference type="InterPro" id="IPR051681">
    <property type="entry name" value="Ser/Thr_Kinases-Pseudokinases"/>
</dbReference>
<accession>A0A418V7D4</accession>
<feature type="domain" description="Protein kinase" evidence="3">
    <location>
        <begin position="11"/>
        <end position="266"/>
    </location>
</feature>
<dbReference type="AlphaFoldDB" id="A0A418V7D4"/>
<dbReference type="Gene3D" id="1.10.510.10">
    <property type="entry name" value="Transferase(Phosphotransferase) domain 1"/>
    <property type="match status" value="1"/>
</dbReference>
<dbReference type="GO" id="GO:0005524">
    <property type="term" value="F:ATP binding"/>
    <property type="evidence" value="ECO:0007669"/>
    <property type="project" value="UniProtKB-UniRule"/>
</dbReference>
<proteinExistence type="predicted"/>
<reference evidence="4 5" key="1">
    <citation type="submission" date="2018-09" db="EMBL/GenBank/DDBJ databases">
        <authorList>
            <person name="Zhu H."/>
        </authorList>
    </citation>
    <scope>NUCLEOTIDE SEQUENCE [LARGE SCALE GENOMIC DNA]</scope>
    <source>
        <strain evidence="4 5">K2S05-167</strain>
    </source>
</reference>
<gene>
    <name evidence="4" type="ORF">D3875_10895</name>
</gene>
<name>A0A418V7D4_9DEIO</name>
<keyword evidence="4" id="KW-0418">Kinase</keyword>
<keyword evidence="4" id="KW-0808">Transferase</keyword>
<dbReference type="InterPro" id="IPR000719">
    <property type="entry name" value="Prot_kinase_dom"/>
</dbReference>
<keyword evidence="1" id="KW-0547">Nucleotide-binding</keyword>
<keyword evidence="5" id="KW-1185">Reference proteome</keyword>
<keyword evidence="4" id="KW-0723">Serine/threonine-protein kinase</keyword>
<dbReference type="GO" id="GO:0004674">
    <property type="term" value="F:protein serine/threonine kinase activity"/>
    <property type="evidence" value="ECO:0007669"/>
    <property type="project" value="UniProtKB-KW"/>
</dbReference>
<dbReference type="Pfam" id="PF00069">
    <property type="entry name" value="Pkinase"/>
    <property type="match status" value="1"/>
</dbReference>
<keyword evidence="1" id="KW-0067">ATP-binding</keyword>
<dbReference type="RefSeq" id="WP_119763682.1">
    <property type="nucleotide sequence ID" value="NZ_QYUJ01000014.1"/>
</dbReference>
<evidence type="ECO:0000256" key="1">
    <source>
        <dbReference type="PROSITE-ProRule" id="PRU10141"/>
    </source>
</evidence>
<evidence type="ECO:0000313" key="4">
    <source>
        <dbReference type="EMBL" id="RJF71990.1"/>
    </source>
</evidence>
<dbReference type="SMART" id="SM00220">
    <property type="entry name" value="S_TKc"/>
    <property type="match status" value="1"/>
</dbReference>
<comment type="caution">
    <text evidence="4">The sequence shown here is derived from an EMBL/GenBank/DDBJ whole genome shotgun (WGS) entry which is preliminary data.</text>
</comment>
<evidence type="ECO:0000259" key="3">
    <source>
        <dbReference type="PROSITE" id="PS50011"/>
    </source>
</evidence>
<dbReference type="EMBL" id="QYUJ01000014">
    <property type="protein sequence ID" value="RJF71990.1"/>
    <property type="molecule type" value="Genomic_DNA"/>
</dbReference>
<dbReference type="Gene3D" id="3.30.200.20">
    <property type="entry name" value="Phosphorylase Kinase, domain 1"/>
    <property type="match status" value="1"/>
</dbReference>
<dbReference type="PROSITE" id="PS00107">
    <property type="entry name" value="PROTEIN_KINASE_ATP"/>
    <property type="match status" value="1"/>
</dbReference>
<dbReference type="CDD" id="cd14014">
    <property type="entry name" value="STKc_PknB_like"/>
    <property type="match status" value="1"/>
</dbReference>
<evidence type="ECO:0000256" key="2">
    <source>
        <dbReference type="SAM" id="MobiDB-lite"/>
    </source>
</evidence>
<feature type="region of interest" description="Disordered" evidence="2">
    <location>
        <begin position="267"/>
        <end position="324"/>
    </location>
</feature>
<dbReference type="PROSITE" id="PS50011">
    <property type="entry name" value="PROTEIN_KINASE_DOM"/>
    <property type="match status" value="1"/>
</dbReference>
<organism evidence="4 5">
    <name type="scientific">Deinococcus cavernae</name>
    <dbReference type="NCBI Taxonomy" id="2320857"/>
    <lineage>
        <taxon>Bacteria</taxon>
        <taxon>Thermotogati</taxon>
        <taxon>Deinococcota</taxon>
        <taxon>Deinococci</taxon>
        <taxon>Deinococcales</taxon>
        <taxon>Deinococcaceae</taxon>
        <taxon>Deinococcus</taxon>
    </lineage>
</organism>
<sequence length="324" mass="35521">MTDPERIPSGYRLIRSIGRGNTSQVYLATNQEGREVALKLPHPETVKVHESAERFGNEVRLTLKFRHPHIVQGFGGTPFGQQAFLAIQYFPLGALSEQLVLRQGRKLELPEALRILADIAGALAYLHKNGAVHQDVKTQNVYVNPQGRAALGDLGNTYFMAQGGKVSGSPYYMAPEIYHGENSSSASDVYSLAVMMYELLTGQRPFSGGSYEELMVAHLTRFPTPLSHLSPLVPRPVSRLVEQGIAKRPQDRPSADSLYRALLDALGEKPDDEEEEEAHTPATYQPGRHGTAPRGATPPGSPPATPSSEPTKSSRSWNPFKKKS</sequence>
<feature type="binding site" evidence="1">
    <location>
        <position position="39"/>
    </location>
    <ligand>
        <name>ATP</name>
        <dbReference type="ChEBI" id="CHEBI:30616"/>
    </ligand>
</feature>
<protein>
    <submittedName>
        <fullName evidence="4">Serine/threonine protein kinase</fullName>
    </submittedName>
</protein>
<dbReference type="PANTHER" id="PTHR44329">
    <property type="entry name" value="SERINE/THREONINE-PROTEIN KINASE TNNI3K-RELATED"/>
    <property type="match status" value="1"/>
</dbReference>